<dbReference type="GO" id="GO:0019678">
    <property type="term" value="P:propionate metabolic process, methylmalonyl pathway"/>
    <property type="evidence" value="ECO:0007669"/>
    <property type="project" value="TreeGrafter"/>
</dbReference>
<name>A0A239IJ80_9ACTN</name>
<dbReference type="GO" id="GO:0004494">
    <property type="term" value="F:methylmalonyl-CoA mutase activity"/>
    <property type="evidence" value="ECO:0007669"/>
    <property type="project" value="UniProtKB-EC"/>
</dbReference>
<dbReference type="EMBL" id="FZNR01000029">
    <property type="protein sequence ID" value="SNS93615.1"/>
    <property type="molecule type" value="Genomic_DNA"/>
</dbReference>
<dbReference type="AlphaFoldDB" id="A0A239IJ80"/>
<dbReference type="Gene3D" id="3.20.20.240">
    <property type="entry name" value="Methylmalonyl-CoA mutase"/>
    <property type="match status" value="1"/>
</dbReference>
<dbReference type="Pfam" id="PF01642">
    <property type="entry name" value="MM_CoA_mutase"/>
    <property type="match status" value="1"/>
</dbReference>
<dbReference type="GO" id="GO:0005737">
    <property type="term" value="C:cytoplasm"/>
    <property type="evidence" value="ECO:0007669"/>
    <property type="project" value="TreeGrafter"/>
</dbReference>
<reference evidence="4 5" key="1">
    <citation type="submission" date="2017-06" db="EMBL/GenBank/DDBJ databases">
        <authorList>
            <person name="Kim H.J."/>
            <person name="Triplett B.A."/>
        </authorList>
    </citation>
    <scope>NUCLEOTIDE SEQUENCE [LARGE SCALE GENOMIC DNA]</scope>
    <source>
        <strain evidence="4 5">DSM 43151</strain>
    </source>
</reference>
<comment type="subunit">
    <text evidence="1">Heterodimer of an alpha and a beta chain.</text>
</comment>
<dbReference type="InterPro" id="IPR016176">
    <property type="entry name" value="Cbl-dep_enz_cat"/>
</dbReference>
<evidence type="ECO:0000256" key="2">
    <source>
        <dbReference type="SAM" id="MobiDB-lite"/>
    </source>
</evidence>
<dbReference type="PANTHER" id="PTHR48101:SF4">
    <property type="entry name" value="METHYLMALONYL-COA MUTASE, MITOCHONDRIAL"/>
    <property type="match status" value="1"/>
</dbReference>
<proteinExistence type="predicted"/>
<dbReference type="GO" id="GO:0031419">
    <property type="term" value="F:cobalamin binding"/>
    <property type="evidence" value="ECO:0007669"/>
    <property type="project" value="UniProtKB-KW"/>
</dbReference>
<evidence type="ECO:0000256" key="1">
    <source>
        <dbReference type="ARBA" id="ARBA00011870"/>
    </source>
</evidence>
<dbReference type="PANTHER" id="PTHR48101">
    <property type="entry name" value="METHYLMALONYL-COA MUTASE, MITOCHONDRIAL-RELATED"/>
    <property type="match status" value="1"/>
</dbReference>
<dbReference type="OrthoDB" id="9762378at2"/>
<dbReference type="Gene3D" id="3.40.50.280">
    <property type="entry name" value="Cobalamin-binding domain"/>
    <property type="match status" value="1"/>
</dbReference>
<feature type="region of interest" description="Disordered" evidence="2">
    <location>
        <begin position="52"/>
        <end position="71"/>
    </location>
</feature>
<evidence type="ECO:0000259" key="3">
    <source>
        <dbReference type="Pfam" id="PF01642"/>
    </source>
</evidence>
<organism evidence="4 5">
    <name type="scientific">Actinoplanes regularis</name>
    <dbReference type="NCBI Taxonomy" id="52697"/>
    <lineage>
        <taxon>Bacteria</taxon>
        <taxon>Bacillati</taxon>
        <taxon>Actinomycetota</taxon>
        <taxon>Actinomycetes</taxon>
        <taxon>Micromonosporales</taxon>
        <taxon>Micromonosporaceae</taxon>
        <taxon>Actinoplanes</taxon>
    </lineage>
</organism>
<accession>A0A239IJ80</accession>
<sequence>MTTVTENDRETWQAMALSAVRRVGRAPDDAQPVDVENLLATTTYDGLTVRPLYGPETEVPPPAPGMRTGGRPWRVRQRYLEPDPASLREDLAGGVTEVWLSGPAQDLLDEIDPGRVGVVLDGTGLERLLEVARRHGVPATALTGNLGADPLAERARTGRPGDLDRLVRLAAACVAGLPGLRAVTVDATAYHDAGGSHADVLACSIASGVEYLRLLTGAGLEVSDAFGQLEFRYAVGADLFDSIAVLRAARRLWARVARECGAPVVQRQHAVTSSAMMTVLSPSSNIMRTTVACTAAAIGGADAVTVTPFDALLPERGEPGRRLARNVHAVLREEAHLHRVADPAAGSWYVEQHTADLAGRAWAVFREIEGAGGMSAAVDSGLVAGRLAATRGRRAADLARRRPPIVGVSRYAEPGPVTLPDSGPGLFRGAEIFERLRARTAGARPAVLLVGLGRPAARTARVDFATDLFAVAGIETPVCDGRPEEVAAALTAAGTRVACLCGPDEAYADAERYARALTDAGAAGVWLAGRPAGPAGVTGYLFDGCDVVDVLERALKELDIP</sequence>
<gene>
    <name evidence="4" type="ORF">SAMN06264365_12947</name>
</gene>
<evidence type="ECO:0000313" key="5">
    <source>
        <dbReference type="Proteomes" id="UP000198415"/>
    </source>
</evidence>
<evidence type="ECO:0000313" key="4">
    <source>
        <dbReference type="EMBL" id="SNS93615.1"/>
    </source>
</evidence>
<dbReference type="SUPFAM" id="SSF51703">
    <property type="entry name" value="Cobalamin (vitamin B12)-dependent enzymes"/>
    <property type="match status" value="1"/>
</dbReference>
<dbReference type="Proteomes" id="UP000198415">
    <property type="component" value="Unassembled WGS sequence"/>
</dbReference>
<dbReference type="RefSeq" id="WP_089298588.1">
    <property type="nucleotide sequence ID" value="NZ_BOMU01000112.1"/>
</dbReference>
<feature type="domain" description="Methylmalonyl-CoA mutase alpha/beta chain catalytic" evidence="3">
    <location>
        <begin position="128"/>
        <end position="413"/>
    </location>
</feature>
<protein>
    <submittedName>
        <fullName evidence="4">Heterodimeric methylmalonyl-CoA mutase small subunit</fullName>
    </submittedName>
</protein>
<dbReference type="InterPro" id="IPR006099">
    <property type="entry name" value="MeMalonylCoA_mutase_a/b_cat"/>
</dbReference>
<keyword evidence="5" id="KW-1185">Reference proteome</keyword>